<dbReference type="EMBL" id="JAUKUD010000007">
    <property type="protein sequence ID" value="KAK0738372.1"/>
    <property type="molecule type" value="Genomic_DNA"/>
</dbReference>
<proteinExistence type="predicted"/>
<evidence type="ECO:0008006" key="5">
    <source>
        <dbReference type="Google" id="ProtNLM"/>
    </source>
</evidence>
<keyword evidence="2" id="KW-0732">Signal</keyword>
<evidence type="ECO:0000256" key="2">
    <source>
        <dbReference type="SAM" id="SignalP"/>
    </source>
</evidence>
<keyword evidence="4" id="KW-1185">Reference proteome</keyword>
<feature type="chain" id="PRO_5041401054" description="GPI anchored serine-rich protein" evidence="2">
    <location>
        <begin position="16"/>
        <end position="232"/>
    </location>
</feature>
<accession>A0AA40BQ70</accession>
<organism evidence="3 4">
    <name type="scientific">Schizothecium vesticola</name>
    <dbReference type="NCBI Taxonomy" id="314040"/>
    <lineage>
        <taxon>Eukaryota</taxon>
        <taxon>Fungi</taxon>
        <taxon>Dikarya</taxon>
        <taxon>Ascomycota</taxon>
        <taxon>Pezizomycotina</taxon>
        <taxon>Sordariomycetes</taxon>
        <taxon>Sordariomycetidae</taxon>
        <taxon>Sordariales</taxon>
        <taxon>Schizotheciaceae</taxon>
        <taxon>Schizothecium</taxon>
    </lineage>
</organism>
<name>A0AA40BQ70_9PEZI</name>
<dbReference type="Proteomes" id="UP001172155">
    <property type="component" value="Unassembled WGS sequence"/>
</dbReference>
<evidence type="ECO:0000256" key="1">
    <source>
        <dbReference type="SAM" id="MobiDB-lite"/>
    </source>
</evidence>
<reference evidence="3" key="1">
    <citation type="submission" date="2023-06" db="EMBL/GenBank/DDBJ databases">
        <title>Genome-scale phylogeny and comparative genomics of the fungal order Sordariales.</title>
        <authorList>
            <consortium name="Lawrence Berkeley National Laboratory"/>
            <person name="Hensen N."/>
            <person name="Bonometti L."/>
            <person name="Westerberg I."/>
            <person name="Brannstrom I.O."/>
            <person name="Guillou S."/>
            <person name="Cros-Aarteil S."/>
            <person name="Calhoun S."/>
            <person name="Haridas S."/>
            <person name="Kuo A."/>
            <person name="Mondo S."/>
            <person name="Pangilinan J."/>
            <person name="Riley R."/>
            <person name="LaButti K."/>
            <person name="Andreopoulos B."/>
            <person name="Lipzen A."/>
            <person name="Chen C."/>
            <person name="Yanf M."/>
            <person name="Daum C."/>
            <person name="Ng V."/>
            <person name="Clum A."/>
            <person name="Steindorff A."/>
            <person name="Ohm R."/>
            <person name="Martin F."/>
            <person name="Silar P."/>
            <person name="Natvig D."/>
            <person name="Lalanne C."/>
            <person name="Gautier V."/>
            <person name="Ament-velasquez S.L."/>
            <person name="Kruys A."/>
            <person name="Hutchinson M.I."/>
            <person name="Powell A.J."/>
            <person name="Barry K."/>
            <person name="Miller A.N."/>
            <person name="Grigoriev I.V."/>
            <person name="Debuchy R."/>
            <person name="Gladieux P."/>
            <person name="Thoren M.H."/>
            <person name="Johannesson H."/>
        </authorList>
    </citation>
    <scope>NUCLEOTIDE SEQUENCE</scope>
    <source>
        <strain evidence="3">SMH3187-1</strain>
    </source>
</reference>
<protein>
    <recommendedName>
        <fullName evidence="5">GPI anchored serine-rich protein</fullName>
    </recommendedName>
</protein>
<evidence type="ECO:0000313" key="3">
    <source>
        <dbReference type="EMBL" id="KAK0738372.1"/>
    </source>
</evidence>
<feature type="compositionally biased region" description="Polar residues" evidence="1">
    <location>
        <begin position="115"/>
        <end position="131"/>
    </location>
</feature>
<dbReference type="AlphaFoldDB" id="A0AA40BQ70"/>
<evidence type="ECO:0000313" key="4">
    <source>
        <dbReference type="Proteomes" id="UP001172155"/>
    </source>
</evidence>
<gene>
    <name evidence="3" type="ORF">B0T18DRAFT_441126</name>
</gene>
<feature type="signal peptide" evidence="2">
    <location>
        <begin position="1"/>
        <end position="15"/>
    </location>
</feature>
<feature type="region of interest" description="Disordered" evidence="1">
    <location>
        <begin position="113"/>
        <end position="143"/>
    </location>
</feature>
<sequence>MRFAAIIAGAGLAAASLEGGKPGSTLYSTQYTTVTSCGPTVTNCPAKSTVVKSHVIPLTTSTVYSTSVYTVTQCPDDVKDCPKNKGHAVTKTELVAVSTTICPVEAAGTGGVIKPSTNSTGHWGSWPSQSEGDNKPTGSWPPKSLTTAAPACPTFSVKTISTSITTVIPTVIYETVSIPCPTPAKPSAGFPTKPGNGTVTKPPPSTVTAGAATLGSSLILAAAAGFAAVALL</sequence>
<comment type="caution">
    <text evidence="3">The sequence shown here is derived from an EMBL/GenBank/DDBJ whole genome shotgun (WGS) entry which is preliminary data.</text>
</comment>